<comment type="caution">
    <text evidence="8">The sequence shown here is derived from an EMBL/GenBank/DDBJ whole genome shotgun (WGS) entry which is preliminary data.</text>
</comment>
<keyword evidence="9" id="KW-1185">Reference proteome</keyword>
<feature type="transmembrane region" description="Helical" evidence="5">
    <location>
        <begin position="69"/>
        <end position="88"/>
    </location>
</feature>
<feature type="transmembrane region" description="Helical" evidence="5">
    <location>
        <begin position="188"/>
        <end position="208"/>
    </location>
</feature>
<dbReference type="Pfam" id="PF07690">
    <property type="entry name" value="MFS_1"/>
    <property type="match status" value="2"/>
</dbReference>
<evidence type="ECO:0000259" key="6">
    <source>
        <dbReference type="PROSITE" id="PS50850"/>
    </source>
</evidence>
<evidence type="ECO:0000313" key="7">
    <source>
        <dbReference type="EMBL" id="MBB6567722.1"/>
    </source>
</evidence>
<feature type="transmembrane region" description="Helical" evidence="5">
    <location>
        <begin position="396"/>
        <end position="414"/>
    </location>
</feature>
<dbReference type="EMBL" id="JACHKF010000001">
    <property type="protein sequence ID" value="MBB6567722.1"/>
    <property type="molecule type" value="Genomic_DNA"/>
</dbReference>
<keyword evidence="2 5" id="KW-0812">Transmembrane</keyword>
<dbReference type="Proteomes" id="UP000553957">
    <property type="component" value="Unassembled WGS sequence"/>
</dbReference>
<name>A0A7Y4NXP5_9ACTN</name>
<dbReference type="PANTHER" id="PTHR42718:SF35">
    <property type="entry name" value="BLL0718 PROTEIN"/>
    <property type="match status" value="1"/>
</dbReference>
<gene>
    <name evidence="7" type="ORF">HNR71_003359</name>
    <name evidence="8" type="ORF">HPO96_05425</name>
</gene>
<dbReference type="GO" id="GO:0005886">
    <property type="term" value="C:plasma membrane"/>
    <property type="evidence" value="ECO:0007669"/>
    <property type="project" value="UniProtKB-SubCell"/>
</dbReference>
<feature type="transmembrane region" description="Helical" evidence="5">
    <location>
        <begin position="300"/>
        <end position="320"/>
    </location>
</feature>
<feature type="transmembrane region" description="Helical" evidence="5">
    <location>
        <begin position="255"/>
        <end position="280"/>
    </location>
</feature>
<evidence type="ECO:0000313" key="8">
    <source>
        <dbReference type="EMBL" id="NOL39681.1"/>
    </source>
</evidence>
<evidence type="ECO:0000256" key="3">
    <source>
        <dbReference type="ARBA" id="ARBA00022989"/>
    </source>
</evidence>
<dbReference type="Proteomes" id="UP000534306">
    <property type="component" value="Unassembled WGS sequence"/>
</dbReference>
<feature type="transmembrane region" description="Helical" evidence="5">
    <location>
        <begin position="426"/>
        <end position="445"/>
    </location>
</feature>
<proteinExistence type="predicted"/>
<dbReference type="Gene3D" id="1.20.1250.20">
    <property type="entry name" value="MFS general substrate transporter like domains"/>
    <property type="match status" value="2"/>
</dbReference>
<dbReference type="InterPro" id="IPR036259">
    <property type="entry name" value="MFS_trans_sf"/>
</dbReference>
<dbReference type="RefSeq" id="WP_171671496.1">
    <property type="nucleotide sequence ID" value="NZ_BAAAGT010000003.1"/>
</dbReference>
<feature type="domain" description="Major facilitator superfamily (MFS) profile" evidence="6">
    <location>
        <begin position="3"/>
        <end position="450"/>
    </location>
</feature>
<evidence type="ECO:0000256" key="5">
    <source>
        <dbReference type="SAM" id="Phobius"/>
    </source>
</evidence>
<dbReference type="GO" id="GO:0022857">
    <property type="term" value="F:transmembrane transporter activity"/>
    <property type="evidence" value="ECO:0007669"/>
    <property type="project" value="InterPro"/>
</dbReference>
<dbReference type="InterPro" id="IPR011701">
    <property type="entry name" value="MFS"/>
</dbReference>
<comment type="subcellular location">
    <subcellularLocation>
        <location evidence="1">Cell membrane</location>
        <topology evidence="1">Multi-pass membrane protein</topology>
    </subcellularLocation>
</comment>
<protein>
    <submittedName>
        <fullName evidence="7">MFS family permease</fullName>
    </submittedName>
    <submittedName>
        <fullName evidence="8">MFS transporter</fullName>
    </submittedName>
</protein>
<dbReference type="PANTHER" id="PTHR42718">
    <property type="entry name" value="MAJOR FACILITATOR SUPERFAMILY MULTIDRUG TRANSPORTER MFSC"/>
    <property type="match status" value="1"/>
</dbReference>
<reference evidence="7 10" key="2">
    <citation type="submission" date="2020-08" db="EMBL/GenBank/DDBJ databases">
        <title>Sequencing the genomes of 1000 actinobacteria strains.</title>
        <authorList>
            <person name="Klenk H.-P."/>
        </authorList>
    </citation>
    <scope>NUCLEOTIDE SEQUENCE [LARGE SCALE GENOMIC DNA]</scope>
    <source>
        <strain evidence="7 10">DSM 15626</strain>
    </source>
</reference>
<feature type="transmembrane region" description="Helical" evidence="5">
    <location>
        <begin position="327"/>
        <end position="346"/>
    </location>
</feature>
<evidence type="ECO:0000313" key="9">
    <source>
        <dbReference type="Proteomes" id="UP000534306"/>
    </source>
</evidence>
<dbReference type="PRINTS" id="PR01036">
    <property type="entry name" value="TCRTETB"/>
</dbReference>
<evidence type="ECO:0000256" key="2">
    <source>
        <dbReference type="ARBA" id="ARBA00022692"/>
    </source>
</evidence>
<feature type="transmembrane region" description="Helical" evidence="5">
    <location>
        <begin position="214"/>
        <end position="234"/>
    </location>
</feature>
<reference evidence="8 9" key="1">
    <citation type="submission" date="2020-05" db="EMBL/GenBank/DDBJ databases">
        <title>Genome sequence of Kribbella sandramycini ATCC 39419.</title>
        <authorList>
            <person name="Maclea K.S."/>
            <person name="Fair J.L."/>
        </authorList>
    </citation>
    <scope>NUCLEOTIDE SEQUENCE [LARGE SCALE GENOMIC DNA]</scope>
    <source>
        <strain evidence="8 9">ATCC 39419</strain>
    </source>
</reference>
<dbReference type="AlphaFoldDB" id="A0A7Y4NXP5"/>
<keyword evidence="3 5" id="KW-1133">Transmembrane helix</keyword>
<keyword evidence="4 5" id="KW-0472">Membrane</keyword>
<feature type="transmembrane region" description="Helical" evidence="5">
    <location>
        <begin position="158"/>
        <end position="176"/>
    </location>
</feature>
<evidence type="ECO:0000313" key="10">
    <source>
        <dbReference type="Proteomes" id="UP000553957"/>
    </source>
</evidence>
<evidence type="ECO:0000256" key="1">
    <source>
        <dbReference type="ARBA" id="ARBA00004651"/>
    </source>
</evidence>
<feature type="transmembrane region" description="Helical" evidence="5">
    <location>
        <begin position="94"/>
        <end position="114"/>
    </location>
</feature>
<feature type="transmembrane region" description="Helical" evidence="5">
    <location>
        <begin position="39"/>
        <end position="57"/>
    </location>
</feature>
<evidence type="ECO:0000256" key="4">
    <source>
        <dbReference type="ARBA" id="ARBA00023136"/>
    </source>
</evidence>
<organism evidence="8 9">
    <name type="scientific">Kribbella sandramycini</name>
    <dbReference type="NCBI Taxonomy" id="60450"/>
    <lineage>
        <taxon>Bacteria</taxon>
        <taxon>Bacillati</taxon>
        <taxon>Actinomycetota</taxon>
        <taxon>Actinomycetes</taxon>
        <taxon>Propionibacteriales</taxon>
        <taxon>Kribbellaceae</taxon>
        <taxon>Kribbella</taxon>
    </lineage>
</organism>
<accession>A0A7Y4NXP5</accession>
<dbReference type="PROSITE" id="PS50850">
    <property type="entry name" value="MFS"/>
    <property type="match status" value="1"/>
</dbReference>
<feature type="transmembrane region" description="Helical" evidence="5">
    <location>
        <begin position="126"/>
        <end position="152"/>
    </location>
</feature>
<dbReference type="SUPFAM" id="SSF103473">
    <property type="entry name" value="MFS general substrate transporter"/>
    <property type="match status" value="2"/>
</dbReference>
<feature type="transmembrane region" description="Helical" evidence="5">
    <location>
        <begin position="352"/>
        <end position="375"/>
    </location>
</feature>
<dbReference type="EMBL" id="JABJRC010000001">
    <property type="protein sequence ID" value="NOL39681.1"/>
    <property type="molecule type" value="Genomic_DNA"/>
</dbReference>
<sequence length="451" mass="46148">MVLAVVLAVVFFSFSLPQSLVNPVLPQLQAELGATQSMITWLMTAYLLAASILTPIVGRLGDRYGKDRLLRFALGVLIVGSLVAATAAGVGQMIVGRVLQGAGAGVLPLAFAIVRDETPPRRVAVAISATAAVSAAGGGVGLVLAGPLVVAFGVRSLFWLPAILTAIVGVAAWIVVPPSPSRQEGSINWFAPLLLAAWLVGLLLPLAQGARWGWASPQVIGLLAVAVVLAAAWVRLENRSASPLIDPRLMRRRPVWTVNAIALLMGVGLFSVFTFLPAFLQASPTAGYGFGASASEAGLLLLPMTVTMFGSGLAAAPLGARIGARGMFAGATLLNVAALTMLAVLHDHRWQVLFAMALLGAAFGTAFATMSTVIVGAVPAQQTGAANGVNTNIRTIGGSLGSALVGGIITAQMSSAGQPSESGYRWGYLAAAAVGVVAVGISLLVPNRVRD</sequence>
<dbReference type="InterPro" id="IPR020846">
    <property type="entry name" value="MFS_dom"/>
</dbReference>